<organism evidence="2 3">
    <name type="scientific">Platanthera zijinensis</name>
    <dbReference type="NCBI Taxonomy" id="2320716"/>
    <lineage>
        <taxon>Eukaryota</taxon>
        <taxon>Viridiplantae</taxon>
        <taxon>Streptophyta</taxon>
        <taxon>Embryophyta</taxon>
        <taxon>Tracheophyta</taxon>
        <taxon>Spermatophyta</taxon>
        <taxon>Magnoliopsida</taxon>
        <taxon>Liliopsida</taxon>
        <taxon>Asparagales</taxon>
        <taxon>Orchidaceae</taxon>
        <taxon>Orchidoideae</taxon>
        <taxon>Orchideae</taxon>
        <taxon>Orchidinae</taxon>
        <taxon>Platanthera</taxon>
    </lineage>
</organism>
<reference evidence="2 3" key="1">
    <citation type="journal article" date="2022" name="Nat. Plants">
        <title>Genomes of leafy and leafless Platanthera orchids illuminate the evolution of mycoheterotrophy.</title>
        <authorList>
            <person name="Li M.H."/>
            <person name="Liu K.W."/>
            <person name="Li Z."/>
            <person name="Lu H.C."/>
            <person name="Ye Q.L."/>
            <person name="Zhang D."/>
            <person name="Wang J.Y."/>
            <person name="Li Y.F."/>
            <person name="Zhong Z.M."/>
            <person name="Liu X."/>
            <person name="Yu X."/>
            <person name="Liu D.K."/>
            <person name="Tu X.D."/>
            <person name="Liu B."/>
            <person name="Hao Y."/>
            <person name="Liao X.Y."/>
            <person name="Jiang Y.T."/>
            <person name="Sun W.H."/>
            <person name="Chen J."/>
            <person name="Chen Y.Q."/>
            <person name="Ai Y."/>
            <person name="Zhai J.W."/>
            <person name="Wu S.S."/>
            <person name="Zhou Z."/>
            <person name="Hsiao Y.Y."/>
            <person name="Wu W.L."/>
            <person name="Chen Y.Y."/>
            <person name="Lin Y.F."/>
            <person name="Hsu J.L."/>
            <person name="Li C.Y."/>
            <person name="Wang Z.W."/>
            <person name="Zhao X."/>
            <person name="Zhong W.Y."/>
            <person name="Ma X.K."/>
            <person name="Ma L."/>
            <person name="Huang J."/>
            <person name="Chen G.Z."/>
            <person name="Huang M.Z."/>
            <person name="Huang L."/>
            <person name="Peng D.H."/>
            <person name="Luo Y.B."/>
            <person name="Zou S.Q."/>
            <person name="Chen S.P."/>
            <person name="Lan S."/>
            <person name="Tsai W.C."/>
            <person name="Van de Peer Y."/>
            <person name="Liu Z.J."/>
        </authorList>
    </citation>
    <scope>NUCLEOTIDE SEQUENCE [LARGE SCALE GENOMIC DNA]</scope>
    <source>
        <strain evidence="2">Lor287</strain>
    </source>
</reference>
<comment type="caution">
    <text evidence="2">The sequence shown here is derived from an EMBL/GenBank/DDBJ whole genome shotgun (WGS) entry which is preliminary data.</text>
</comment>
<dbReference type="SUPFAM" id="SSF56672">
    <property type="entry name" value="DNA/RNA polymerases"/>
    <property type="match status" value="1"/>
</dbReference>
<keyword evidence="3" id="KW-1185">Reference proteome</keyword>
<evidence type="ECO:0000313" key="2">
    <source>
        <dbReference type="EMBL" id="KAK8921706.1"/>
    </source>
</evidence>
<dbReference type="InterPro" id="IPR013103">
    <property type="entry name" value="RVT_2"/>
</dbReference>
<feature type="domain" description="Reverse transcriptase Ty1/copia-type" evidence="1">
    <location>
        <begin position="2"/>
        <end position="167"/>
    </location>
</feature>
<name>A0AAP0B0N7_9ASPA</name>
<dbReference type="Proteomes" id="UP001418222">
    <property type="component" value="Unassembled WGS sequence"/>
</dbReference>
<dbReference type="PANTHER" id="PTHR43383:SF2">
    <property type="entry name" value="AMIDOHYDROLASE 2 FAMILY PROTEIN"/>
    <property type="match status" value="1"/>
</dbReference>
<accession>A0AAP0B0N7</accession>
<dbReference type="AlphaFoldDB" id="A0AAP0B0N7"/>
<evidence type="ECO:0000259" key="1">
    <source>
        <dbReference type="Pfam" id="PF07727"/>
    </source>
</evidence>
<proteinExistence type="predicted"/>
<dbReference type="Pfam" id="PF07727">
    <property type="entry name" value="RVT_2"/>
    <property type="match status" value="1"/>
</dbReference>
<gene>
    <name evidence="2" type="ORF">KSP39_PZI020254</name>
</gene>
<dbReference type="EMBL" id="JBBWWQ010000018">
    <property type="protein sequence ID" value="KAK8921706.1"/>
    <property type="molecule type" value="Genomic_DNA"/>
</dbReference>
<dbReference type="InterPro" id="IPR043502">
    <property type="entry name" value="DNA/RNA_pol_sf"/>
</dbReference>
<protein>
    <recommendedName>
        <fullName evidence="1">Reverse transcriptase Ty1/copia-type domain-containing protein</fullName>
    </recommendedName>
</protein>
<evidence type="ECO:0000313" key="3">
    <source>
        <dbReference type="Proteomes" id="UP001418222"/>
    </source>
</evidence>
<dbReference type="PANTHER" id="PTHR43383">
    <property type="entry name" value="NODULIN 6"/>
    <property type="match status" value="1"/>
</dbReference>
<sequence length="219" mass="24951">MARLVARGFSQQYGEDYEETFSPVAKMTSVWVVIALAACQGWKMRQLDVKNVFLYGEIDKDIFMVQPLGYVSEVHPGHVCKLRKALYGLKQTPRAWYGKIAEYLQFCGYLASDSDSSLFIKKRGELHVLVLLYVDDIIVTGNSEEEVARLRAELAIRFEMKDLGETRTIGGRRPIMFSHVDQRVSRDAARSRTQCPSLLRKQSTKLRPWQLEKPSGLGS</sequence>